<feature type="transmembrane region" description="Helical" evidence="9">
    <location>
        <begin position="497"/>
        <end position="514"/>
    </location>
</feature>
<dbReference type="Proteomes" id="UP000315377">
    <property type="component" value="Chromosome"/>
</dbReference>
<accession>A0AAP9J4J5</accession>
<evidence type="ECO:0000256" key="5">
    <source>
        <dbReference type="ARBA" id="ARBA00023136"/>
    </source>
</evidence>
<feature type="transmembrane region" description="Helical" evidence="9">
    <location>
        <begin position="306"/>
        <end position="330"/>
    </location>
</feature>
<dbReference type="InterPro" id="IPR001279">
    <property type="entry name" value="Metallo-B-lactamas"/>
</dbReference>
<evidence type="ECO:0000256" key="7">
    <source>
        <dbReference type="ARBA" id="ARBA00034301"/>
    </source>
</evidence>
<proteinExistence type="predicted"/>
<evidence type="ECO:0000256" key="1">
    <source>
        <dbReference type="ARBA" id="ARBA00004651"/>
    </source>
</evidence>
<evidence type="ECO:0000259" key="10">
    <source>
        <dbReference type="SMART" id="SM00849"/>
    </source>
</evidence>
<dbReference type="NCBIfam" id="TIGR00360">
    <property type="entry name" value="ComEC_N-term"/>
    <property type="match status" value="1"/>
</dbReference>
<dbReference type="GO" id="GO:0005886">
    <property type="term" value="C:plasma membrane"/>
    <property type="evidence" value="ECO:0007669"/>
    <property type="project" value="UniProtKB-SubCell"/>
</dbReference>
<evidence type="ECO:0000313" key="14">
    <source>
        <dbReference type="Proteomes" id="UP001209276"/>
    </source>
</evidence>
<reference evidence="11 14" key="2">
    <citation type="submission" date="2022-05" db="EMBL/GenBank/DDBJ databases">
        <title>Genome Sequencing of Bee-Associated Microbes.</title>
        <authorList>
            <person name="Dunlap C."/>
        </authorList>
    </citation>
    <scope>NUCLEOTIDE SEQUENCE [LARGE SCALE GENOMIC DNA]</scope>
    <source>
        <strain evidence="11 14">NRRL B-14613</strain>
    </source>
</reference>
<keyword evidence="4 9" id="KW-1133">Transmembrane helix</keyword>
<dbReference type="AlphaFoldDB" id="A0AAP9J4J5"/>
<gene>
    <name evidence="12" type="ORF">FLT43_25600</name>
    <name evidence="11" type="ORF">M5W83_08040</name>
</gene>
<evidence type="ECO:0000256" key="3">
    <source>
        <dbReference type="ARBA" id="ARBA00022692"/>
    </source>
</evidence>
<dbReference type="Pfam" id="PF03772">
    <property type="entry name" value="Competence"/>
    <property type="match status" value="1"/>
</dbReference>
<protein>
    <submittedName>
        <fullName evidence="11">ComEC/Rec2 family competence protein</fullName>
    </submittedName>
    <submittedName>
        <fullName evidence="12">DUF4131 domain-containing protein</fullName>
    </submittedName>
</protein>
<evidence type="ECO:0000256" key="9">
    <source>
        <dbReference type="SAM" id="Phobius"/>
    </source>
</evidence>
<dbReference type="EMBL" id="JAMDMM010000017">
    <property type="protein sequence ID" value="MCY9607097.1"/>
    <property type="molecule type" value="Genomic_DNA"/>
</dbReference>
<feature type="domain" description="Metallo-beta-lactamase" evidence="10">
    <location>
        <begin position="589"/>
        <end position="819"/>
    </location>
</feature>
<comment type="catalytic activity">
    <reaction evidence="8">
        <text>3',5'-cyclic UMP + H2O = UMP + H(+)</text>
        <dbReference type="Rhea" id="RHEA:70575"/>
        <dbReference type="ChEBI" id="CHEBI:15377"/>
        <dbReference type="ChEBI" id="CHEBI:15378"/>
        <dbReference type="ChEBI" id="CHEBI:57865"/>
        <dbReference type="ChEBI" id="CHEBI:184387"/>
    </reaction>
    <physiologicalReaction direction="left-to-right" evidence="8">
        <dbReference type="Rhea" id="RHEA:70576"/>
    </physiologicalReaction>
</comment>
<dbReference type="GeneID" id="76999337"/>
<name>A0AAP9J4J5_PANTH</name>
<evidence type="ECO:0000313" key="11">
    <source>
        <dbReference type="EMBL" id="MCY9607097.1"/>
    </source>
</evidence>
<dbReference type="CDD" id="cd07731">
    <property type="entry name" value="ComA-like_MBL-fold"/>
    <property type="match status" value="1"/>
</dbReference>
<comment type="subcellular location">
    <subcellularLocation>
        <location evidence="1">Cell membrane</location>
        <topology evidence="1">Multi-pass membrane protein</topology>
    </subcellularLocation>
</comment>
<feature type="transmembrane region" description="Helical" evidence="9">
    <location>
        <begin position="342"/>
        <end position="361"/>
    </location>
</feature>
<organism evidence="12 13">
    <name type="scientific">Paenibacillus thiaminolyticus</name>
    <name type="common">Bacillus thiaminolyticus</name>
    <dbReference type="NCBI Taxonomy" id="49283"/>
    <lineage>
        <taxon>Bacteria</taxon>
        <taxon>Bacillati</taxon>
        <taxon>Bacillota</taxon>
        <taxon>Bacilli</taxon>
        <taxon>Bacillales</taxon>
        <taxon>Paenibacillaceae</taxon>
        <taxon>Paenibacillus</taxon>
    </lineage>
</organism>
<dbReference type="InterPro" id="IPR035681">
    <property type="entry name" value="ComA-like_MBL"/>
</dbReference>
<dbReference type="InterPro" id="IPR025405">
    <property type="entry name" value="DUF4131"/>
</dbReference>
<evidence type="ECO:0000256" key="2">
    <source>
        <dbReference type="ARBA" id="ARBA00022475"/>
    </source>
</evidence>
<dbReference type="InterPro" id="IPR036866">
    <property type="entry name" value="RibonucZ/Hydroxyglut_hydro"/>
</dbReference>
<dbReference type="InterPro" id="IPR052159">
    <property type="entry name" value="Competence_DNA_uptake"/>
</dbReference>
<dbReference type="RefSeq" id="WP_087442061.1">
    <property type="nucleotide sequence ID" value="NZ_CABMNB010000023.1"/>
</dbReference>
<dbReference type="EMBL" id="CP041405">
    <property type="protein sequence ID" value="QDM46448.1"/>
    <property type="molecule type" value="Genomic_DNA"/>
</dbReference>
<keyword evidence="14" id="KW-1185">Reference proteome</keyword>
<dbReference type="SUPFAM" id="SSF56281">
    <property type="entry name" value="Metallo-hydrolase/oxidoreductase"/>
    <property type="match status" value="1"/>
</dbReference>
<feature type="transmembrane region" description="Helical" evidence="9">
    <location>
        <begin position="433"/>
        <end position="457"/>
    </location>
</feature>
<dbReference type="SMART" id="SM00849">
    <property type="entry name" value="Lactamase_B"/>
    <property type="match status" value="1"/>
</dbReference>
<feature type="transmembrane region" description="Helical" evidence="9">
    <location>
        <begin position="275"/>
        <end position="294"/>
    </location>
</feature>
<feature type="transmembrane region" description="Helical" evidence="9">
    <location>
        <begin position="398"/>
        <end position="421"/>
    </location>
</feature>
<feature type="transmembrane region" description="Helical" evidence="9">
    <location>
        <begin position="555"/>
        <end position="573"/>
    </location>
</feature>
<dbReference type="Pfam" id="PF00753">
    <property type="entry name" value="Lactamase_B"/>
    <property type="match status" value="1"/>
</dbReference>
<dbReference type="PANTHER" id="PTHR30619">
    <property type="entry name" value="DNA INTERNALIZATION/COMPETENCE PROTEIN COMEC/REC2"/>
    <property type="match status" value="1"/>
</dbReference>
<feature type="transmembrane region" description="Helical" evidence="9">
    <location>
        <begin position="29"/>
        <end position="48"/>
    </location>
</feature>
<evidence type="ECO:0000256" key="8">
    <source>
        <dbReference type="ARBA" id="ARBA00048505"/>
    </source>
</evidence>
<evidence type="ECO:0000313" key="12">
    <source>
        <dbReference type="EMBL" id="QDM46448.1"/>
    </source>
</evidence>
<dbReference type="Pfam" id="PF13567">
    <property type="entry name" value="DUF4131"/>
    <property type="match status" value="1"/>
</dbReference>
<evidence type="ECO:0000256" key="6">
    <source>
        <dbReference type="ARBA" id="ARBA00034221"/>
    </source>
</evidence>
<sequence>MLSRRPIVAVAGCFVIGIHAAASLSAVHAVLAVAGLLLLLPLGCALRWCSVRQAALYGAALLCSASLYIVTEHRNASRWTMPADASPSQPAAEGSWDGYILSPAERDGDRVQFQFRALSWQPNEGTEPEPVDEKLLVQIRLSSPSELDTVERWKRGQAIRLHGQLSAPGEASNFGAFSYREYLRPQRIHWIIQVAGAEQAVMIDRLSRNGYQRAEQAVHQALARVDRVRGALLELMERLYKQPHSGYMQGLVLGSRTELDPETYRQFSELGLTHVLAISGLHVGVFAGALLGLLRLLRLSKEKGMSIVQCCLPVYMLLTGAAPSVIRAGLMSMLALYCLRKGWLKDGLHILALVLVAMLLWDPYYALQIGFQLSFAVTAGLIIGVPRVMRLLPDWPPWLSSSAGVTLVAQAVSFPLTVYYFHQFSILSFAANFLLVPFISLGVLPAGTLSLLAGLLYEPAARPLAWIVAQMNELTFRIVEWLAAIEGTSFIWPQLPLWWIGAYYGSLCLVFASWRRTAEGGSSSLRSREATEDGDTQPLGSFVEVRPSSPGIRRIGFVLASVPLVAVLVWGYGDGLGRDALVSFIDVGQGDSILIRTASGKHVLVDGGGTAAFRRPGDQWRERRVPFEIGGKVIVPLLKQRGVRQLDAVMLTHADQDHAGGLLAVLRHLPVSRFITNGTWKSSATMTALYRTALEKRIPISGGQAGNSWMVDEWTRIDVLYPIMDSEAGLLPDEENQNRASLVLLLTLTHPRSEARATMLLAGDVEAGGERRMLAGAAGPDRLPPVDVYKVAHHGSRTSSTPEWVEAIRPAAGVISLGRNNRYGHPHPNVLATLERARVHVLRTDWDGEIQFRLTAQGLKVRTKRDRIVP</sequence>
<dbReference type="InterPro" id="IPR004477">
    <property type="entry name" value="ComEC_N"/>
</dbReference>
<keyword evidence="2" id="KW-1003">Cell membrane</keyword>
<feature type="transmembrane region" description="Helical" evidence="9">
    <location>
        <begin position="6"/>
        <end position="22"/>
    </location>
</feature>
<keyword evidence="5 9" id="KW-0472">Membrane</keyword>
<evidence type="ECO:0000313" key="13">
    <source>
        <dbReference type="Proteomes" id="UP000315377"/>
    </source>
</evidence>
<evidence type="ECO:0000256" key="4">
    <source>
        <dbReference type="ARBA" id="ARBA00022989"/>
    </source>
</evidence>
<dbReference type="PANTHER" id="PTHR30619:SF1">
    <property type="entry name" value="RECOMBINATION PROTEIN 2"/>
    <property type="match status" value="1"/>
</dbReference>
<comment type="function">
    <text evidence="7">Counteracts the endogenous Pycsar antiviral defense system. Phosphodiesterase that enables metal-dependent hydrolysis of host cyclic nucleotide Pycsar defense signals such as cCMP and cUMP.</text>
</comment>
<keyword evidence="3 9" id="KW-0812">Transmembrane</keyword>
<dbReference type="Gene3D" id="3.60.15.10">
    <property type="entry name" value="Ribonuclease Z/Hydroxyacylglutathione hydrolase-like"/>
    <property type="match status" value="1"/>
</dbReference>
<reference evidence="12 13" key="1">
    <citation type="submission" date="2019-07" db="EMBL/GenBank/DDBJ databases">
        <title>Paenibacillus thiaminolyticus NRRL B-4156.</title>
        <authorList>
            <person name="Hehnly C."/>
            <person name="Zhang L."/>
        </authorList>
    </citation>
    <scope>NUCLEOTIDE SEQUENCE [LARGE SCALE GENOMIC DNA]</scope>
    <source>
        <strain evidence="12 13">NRRL B-4156</strain>
    </source>
</reference>
<dbReference type="Proteomes" id="UP001209276">
    <property type="component" value="Unassembled WGS sequence"/>
</dbReference>
<comment type="catalytic activity">
    <reaction evidence="6">
        <text>3',5'-cyclic CMP + H2O = CMP + H(+)</text>
        <dbReference type="Rhea" id="RHEA:72675"/>
        <dbReference type="ChEBI" id="CHEBI:15377"/>
        <dbReference type="ChEBI" id="CHEBI:15378"/>
        <dbReference type="ChEBI" id="CHEBI:58003"/>
        <dbReference type="ChEBI" id="CHEBI:60377"/>
    </reaction>
    <physiologicalReaction direction="left-to-right" evidence="6">
        <dbReference type="Rhea" id="RHEA:72676"/>
    </physiologicalReaction>
</comment>